<comment type="function">
    <text evidence="4">Dirigent proteins impart stereoselectivity on the phenoxy radical-coupling reaction, yielding optically active lignans from two molecules of coniferyl alcohol in the biosynthesis of lignans, flavonolignans, and alkaloids and thus plays a central role in plant secondary metabolism.</text>
</comment>
<name>A0AAV7EJ39_ARIFI</name>
<dbReference type="GO" id="GO:0048046">
    <property type="term" value="C:apoplast"/>
    <property type="evidence" value="ECO:0007669"/>
    <property type="project" value="UniProtKB-SubCell"/>
</dbReference>
<evidence type="ECO:0000313" key="6">
    <source>
        <dbReference type="Proteomes" id="UP000825729"/>
    </source>
</evidence>
<evidence type="ECO:0000256" key="4">
    <source>
        <dbReference type="RuleBase" id="RU363099"/>
    </source>
</evidence>
<feature type="chain" id="PRO_5043112930" description="Dirigent protein" evidence="4">
    <location>
        <begin position="29"/>
        <end position="184"/>
    </location>
</feature>
<dbReference type="GO" id="GO:0009699">
    <property type="term" value="P:phenylpropanoid biosynthetic process"/>
    <property type="evidence" value="ECO:0007669"/>
    <property type="project" value="UniProtKB-ARBA"/>
</dbReference>
<sequence>MASITFRSTAWLMSTLVAMLALLASTQASSTKYRKLKETNLVFYMQDYETGKNVTAVPIAGVNGTHSSVLNFGTVLVTDDALTEGIDRNSKQVGRAQGIYVNSALDGSDLHLLFSAVFTNEKYNGSTLEIQGADRFFLKRREVSVVSGTGYFRFARGFAILETAYLDLPTLNAIIKFNVTVLHY</sequence>
<dbReference type="InterPro" id="IPR044859">
    <property type="entry name" value="Allene_oxi_cyc_Dirigent"/>
</dbReference>
<evidence type="ECO:0000256" key="3">
    <source>
        <dbReference type="ARBA" id="ARBA00022525"/>
    </source>
</evidence>
<comment type="similarity">
    <text evidence="1 4">Belongs to the plant dirigent protein family.</text>
</comment>
<keyword evidence="4" id="KW-0052">Apoplast</keyword>
<keyword evidence="3 4" id="KW-0964">Secreted</keyword>
<dbReference type="Gene3D" id="2.40.480.10">
    <property type="entry name" value="Allene oxide cyclase-like"/>
    <property type="match status" value="1"/>
</dbReference>
<proteinExistence type="inferred from homology"/>
<dbReference type="AlphaFoldDB" id="A0AAV7EJ39"/>
<dbReference type="Pfam" id="PF03018">
    <property type="entry name" value="Dirigent"/>
    <property type="match status" value="1"/>
</dbReference>
<dbReference type="InterPro" id="IPR004265">
    <property type="entry name" value="Dirigent"/>
</dbReference>
<dbReference type="PANTHER" id="PTHR21495">
    <property type="entry name" value="NUCLEOPORIN-RELATED"/>
    <property type="match status" value="1"/>
</dbReference>
<evidence type="ECO:0000313" key="5">
    <source>
        <dbReference type="EMBL" id="KAG9447597.1"/>
    </source>
</evidence>
<protein>
    <recommendedName>
        <fullName evidence="4">Dirigent protein</fullName>
    </recommendedName>
</protein>
<reference evidence="5 6" key="1">
    <citation type="submission" date="2021-07" db="EMBL/GenBank/DDBJ databases">
        <title>The Aristolochia fimbriata genome: insights into angiosperm evolution, floral development and chemical biosynthesis.</title>
        <authorList>
            <person name="Jiao Y."/>
        </authorList>
    </citation>
    <scope>NUCLEOTIDE SEQUENCE [LARGE SCALE GENOMIC DNA]</scope>
    <source>
        <strain evidence="5">IBCAS-2021</strain>
        <tissue evidence="5">Leaf</tissue>
    </source>
</reference>
<comment type="subunit">
    <text evidence="2 4">Homodimer.</text>
</comment>
<dbReference type="EMBL" id="JAINDJ010000005">
    <property type="protein sequence ID" value="KAG9447597.1"/>
    <property type="molecule type" value="Genomic_DNA"/>
</dbReference>
<evidence type="ECO:0000256" key="1">
    <source>
        <dbReference type="ARBA" id="ARBA00010746"/>
    </source>
</evidence>
<comment type="subcellular location">
    <subcellularLocation>
        <location evidence="4">Secreted</location>
        <location evidence="4">Extracellular space</location>
        <location evidence="4">Apoplast</location>
    </subcellularLocation>
</comment>
<keyword evidence="4" id="KW-0732">Signal</keyword>
<gene>
    <name evidence="5" type="ORF">H6P81_013725</name>
</gene>
<accession>A0AAV7EJ39</accession>
<comment type="caution">
    <text evidence="5">The sequence shown here is derived from an EMBL/GenBank/DDBJ whole genome shotgun (WGS) entry which is preliminary data.</text>
</comment>
<keyword evidence="6" id="KW-1185">Reference proteome</keyword>
<feature type="signal peptide" evidence="4">
    <location>
        <begin position="1"/>
        <end position="28"/>
    </location>
</feature>
<organism evidence="5 6">
    <name type="scientific">Aristolochia fimbriata</name>
    <name type="common">White veined hardy Dutchman's pipe vine</name>
    <dbReference type="NCBI Taxonomy" id="158543"/>
    <lineage>
        <taxon>Eukaryota</taxon>
        <taxon>Viridiplantae</taxon>
        <taxon>Streptophyta</taxon>
        <taxon>Embryophyta</taxon>
        <taxon>Tracheophyta</taxon>
        <taxon>Spermatophyta</taxon>
        <taxon>Magnoliopsida</taxon>
        <taxon>Magnoliidae</taxon>
        <taxon>Piperales</taxon>
        <taxon>Aristolochiaceae</taxon>
        <taxon>Aristolochia</taxon>
    </lineage>
</organism>
<evidence type="ECO:0000256" key="2">
    <source>
        <dbReference type="ARBA" id="ARBA00011738"/>
    </source>
</evidence>
<dbReference type="Proteomes" id="UP000825729">
    <property type="component" value="Unassembled WGS sequence"/>
</dbReference>